<feature type="non-terminal residue" evidence="1">
    <location>
        <position position="66"/>
    </location>
</feature>
<organism evidence="1 2">
    <name type="scientific">Brenthis ino</name>
    <name type="common">lesser marbled fritillary</name>
    <dbReference type="NCBI Taxonomy" id="405034"/>
    <lineage>
        <taxon>Eukaryota</taxon>
        <taxon>Metazoa</taxon>
        <taxon>Ecdysozoa</taxon>
        <taxon>Arthropoda</taxon>
        <taxon>Hexapoda</taxon>
        <taxon>Insecta</taxon>
        <taxon>Pterygota</taxon>
        <taxon>Neoptera</taxon>
        <taxon>Endopterygota</taxon>
        <taxon>Lepidoptera</taxon>
        <taxon>Glossata</taxon>
        <taxon>Ditrysia</taxon>
        <taxon>Papilionoidea</taxon>
        <taxon>Nymphalidae</taxon>
        <taxon>Heliconiinae</taxon>
        <taxon>Argynnini</taxon>
        <taxon>Brenthis</taxon>
    </lineage>
</organism>
<sequence>MADAVGLQGKRSVGVSLPLSLSSAADWRWPTSVGGVLVLWGCSGYLSDVAELTVEQPHWFGGLPSI</sequence>
<evidence type="ECO:0000313" key="1">
    <source>
        <dbReference type="EMBL" id="CAH0714353.1"/>
    </source>
</evidence>
<accession>A0A8J9V2M7</accession>
<keyword evidence="2" id="KW-1185">Reference proteome</keyword>
<protein>
    <submittedName>
        <fullName evidence="1">Uncharacterized protein</fullName>
    </submittedName>
</protein>
<reference evidence="1" key="1">
    <citation type="submission" date="2021-12" db="EMBL/GenBank/DDBJ databases">
        <authorList>
            <person name="Martin H S."/>
        </authorList>
    </citation>
    <scope>NUCLEOTIDE SEQUENCE</scope>
</reference>
<name>A0A8J9V2M7_9NEOP</name>
<dbReference type="AlphaFoldDB" id="A0A8J9V2M7"/>
<dbReference type="EMBL" id="OV170221">
    <property type="protein sequence ID" value="CAH0714353.1"/>
    <property type="molecule type" value="Genomic_DNA"/>
</dbReference>
<evidence type="ECO:0000313" key="2">
    <source>
        <dbReference type="Proteomes" id="UP000838878"/>
    </source>
</evidence>
<gene>
    <name evidence="1" type="ORF">BINO364_LOCUS1413</name>
</gene>
<proteinExistence type="predicted"/>
<dbReference type="Proteomes" id="UP000838878">
    <property type="component" value="Chromosome 1"/>
</dbReference>